<name>A0A841L0G2_9FIRM</name>
<keyword evidence="2" id="KW-1185">Reference proteome</keyword>
<evidence type="ECO:0000313" key="1">
    <source>
        <dbReference type="EMBL" id="MBB6215879.1"/>
    </source>
</evidence>
<dbReference type="EMBL" id="JACHEN010000010">
    <property type="protein sequence ID" value="MBB6215879.1"/>
    <property type="molecule type" value="Genomic_DNA"/>
</dbReference>
<protein>
    <submittedName>
        <fullName evidence="1">REP element-mobilizing transposase RayT</fullName>
    </submittedName>
</protein>
<reference evidence="1 2" key="1">
    <citation type="submission" date="2020-08" db="EMBL/GenBank/DDBJ databases">
        <title>Genomic Encyclopedia of Type Strains, Phase IV (KMG-IV): sequencing the most valuable type-strain genomes for metagenomic binning, comparative biology and taxonomic classification.</title>
        <authorList>
            <person name="Goeker M."/>
        </authorList>
    </citation>
    <scope>NUCLEOTIDE SEQUENCE [LARGE SCALE GENOMIC DNA]</scope>
    <source>
        <strain evidence="1 2">DSM 103526</strain>
    </source>
</reference>
<dbReference type="AlphaFoldDB" id="A0A841L0G2"/>
<sequence length="40" mass="4786">MPRHVHQMSKTLTYHVVLRGNEKKDICIEDEDKIRLIKPI</sequence>
<organism evidence="1 2">
    <name type="scientific">Anaerosolibacter carboniphilus</name>
    <dbReference type="NCBI Taxonomy" id="1417629"/>
    <lineage>
        <taxon>Bacteria</taxon>
        <taxon>Bacillati</taxon>
        <taxon>Bacillota</taxon>
        <taxon>Clostridia</taxon>
        <taxon>Peptostreptococcales</taxon>
        <taxon>Thermotaleaceae</taxon>
        <taxon>Anaerosolibacter</taxon>
    </lineage>
</organism>
<accession>A0A841L0G2</accession>
<comment type="caution">
    <text evidence="1">The sequence shown here is derived from an EMBL/GenBank/DDBJ whole genome shotgun (WGS) entry which is preliminary data.</text>
</comment>
<gene>
    <name evidence="1" type="ORF">HNQ80_001970</name>
</gene>
<evidence type="ECO:0000313" key="2">
    <source>
        <dbReference type="Proteomes" id="UP000579281"/>
    </source>
</evidence>
<proteinExistence type="predicted"/>
<dbReference type="Proteomes" id="UP000579281">
    <property type="component" value="Unassembled WGS sequence"/>
</dbReference>